<evidence type="ECO:0000256" key="1">
    <source>
        <dbReference type="ARBA" id="ARBA00001966"/>
    </source>
</evidence>
<comment type="cofactor">
    <cofactor evidence="1">
        <name>[4Fe-4S] cluster</name>
        <dbReference type="ChEBI" id="CHEBI:49883"/>
    </cofactor>
</comment>
<dbReference type="InterPro" id="IPR006638">
    <property type="entry name" value="Elp3/MiaA/NifB-like_rSAM"/>
</dbReference>
<dbReference type="GO" id="GO:0046872">
    <property type="term" value="F:metal ion binding"/>
    <property type="evidence" value="ECO:0007669"/>
    <property type="project" value="UniProtKB-KW"/>
</dbReference>
<dbReference type="CDD" id="cd01335">
    <property type="entry name" value="Radical_SAM"/>
    <property type="match status" value="1"/>
</dbReference>
<dbReference type="GO" id="GO:0051539">
    <property type="term" value="F:4 iron, 4 sulfur cluster binding"/>
    <property type="evidence" value="ECO:0007669"/>
    <property type="project" value="UniProtKB-KW"/>
</dbReference>
<reference evidence="10" key="1">
    <citation type="submission" date="2019-08" db="EMBL/GenBank/DDBJ databases">
        <authorList>
            <person name="Kucharzyk K."/>
            <person name="Murdoch R.W."/>
            <person name="Higgins S."/>
            <person name="Loffler F."/>
        </authorList>
    </citation>
    <scope>NUCLEOTIDE SEQUENCE</scope>
</reference>
<keyword evidence="2" id="KW-0004">4Fe-4S</keyword>
<dbReference type="InterPro" id="IPR023404">
    <property type="entry name" value="rSAM_horseshoe"/>
</dbReference>
<organism evidence="10">
    <name type="scientific">bioreactor metagenome</name>
    <dbReference type="NCBI Taxonomy" id="1076179"/>
    <lineage>
        <taxon>unclassified sequences</taxon>
        <taxon>metagenomes</taxon>
        <taxon>ecological metagenomes</taxon>
    </lineage>
</organism>
<evidence type="ECO:0000256" key="6">
    <source>
        <dbReference type="ARBA" id="ARBA00023004"/>
    </source>
</evidence>
<protein>
    <submittedName>
        <fullName evidence="10">Threonylcarbamoyladenosine tRNA methylthiotransferase MtaB</fullName>
        <ecNumber evidence="10">2.8.4.5</ecNumber>
    </submittedName>
</protein>
<dbReference type="Pfam" id="PF04055">
    <property type="entry name" value="Radical_SAM"/>
    <property type="match status" value="1"/>
</dbReference>
<dbReference type="Gene3D" id="3.40.50.12160">
    <property type="entry name" value="Methylthiotransferase, N-terminal domain"/>
    <property type="match status" value="1"/>
</dbReference>
<sequence>MRILRVAFKTLGCKLNQLETESVAEAFVQAGAALVPAEESADLYVVNTCTVTSKAEQKARRVMRQALTHDPAAVVLATGCYAQMDPQGLAQVDRRIIVLPGEEKASLLSLAAWLQDNWQGHGPLYDAVNEWRAGAAAKGKAGPGGNIGATAGSVVGSGLSVGARPERSGTTRQGAVDPFAYHPSLFAFHSRPSLKIQDGCDNRCSYCRVCLARGPSVSLPSAQVLERVRKLEDEGVAEVVLTGVNLSQYKDESIGFAGLLKLLAAGTQAIRFRISSYEPDRVDEAFLEAFASPRIQPHIHLALQSGSSSVLRRMARPYDAEKALRAVIALRKARIDPFIAADMILGFPGESDGEFGETLSFCRAADFAWIHAFPFSARPDTRAYDMRPKIPERIAGERTALLSELAASGKSRYVQRWLGSELDCVLEKGRNDGVPSSLESTGSNYLKLLVRGLPPEARPGALVRAHLTAPCDLPGLDALAEYRFLLSAERRYN</sequence>
<dbReference type="SFLD" id="SFLDG01082">
    <property type="entry name" value="B12-binding_domain_containing"/>
    <property type="match status" value="1"/>
</dbReference>
<evidence type="ECO:0000256" key="7">
    <source>
        <dbReference type="ARBA" id="ARBA00023014"/>
    </source>
</evidence>
<dbReference type="PROSITE" id="PS01278">
    <property type="entry name" value="MTTASE_RADICAL"/>
    <property type="match status" value="1"/>
</dbReference>
<dbReference type="EC" id="2.8.4.5" evidence="10"/>
<dbReference type="InterPro" id="IPR013848">
    <property type="entry name" value="Methylthiotransferase_N"/>
</dbReference>
<keyword evidence="7" id="KW-0411">Iron-sulfur</keyword>
<dbReference type="InterPro" id="IPR006467">
    <property type="entry name" value="MiaB-like_bact"/>
</dbReference>
<dbReference type="InterPro" id="IPR007197">
    <property type="entry name" value="rSAM"/>
</dbReference>
<gene>
    <name evidence="10" type="primary">mtaB_2</name>
    <name evidence="10" type="ORF">SDC9_05189</name>
</gene>
<keyword evidence="3 10" id="KW-0808">Transferase</keyword>
<evidence type="ECO:0000256" key="4">
    <source>
        <dbReference type="ARBA" id="ARBA00022691"/>
    </source>
</evidence>
<dbReference type="PANTHER" id="PTHR11918:SF45">
    <property type="entry name" value="THREONYLCARBAMOYLADENOSINE TRNA METHYLTHIOTRANSFERASE"/>
    <property type="match status" value="1"/>
</dbReference>
<evidence type="ECO:0000259" key="8">
    <source>
        <dbReference type="PROSITE" id="PS51449"/>
    </source>
</evidence>
<dbReference type="NCBIfam" id="TIGR01579">
    <property type="entry name" value="MiaB-like-C"/>
    <property type="match status" value="1"/>
</dbReference>
<dbReference type="SUPFAM" id="SSF102114">
    <property type="entry name" value="Radical SAM enzymes"/>
    <property type="match status" value="1"/>
</dbReference>
<feature type="domain" description="MTTase N-terminal" evidence="8">
    <location>
        <begin position="4"/>
        <end position="119"/>
    </location>
</feature>
<evidence type="ECO:0000256" key="3">
    <source>
        <dbReference type="ARBA" id="ARBA00022679"/>
    </source>
</evidence>
<dbReference type="InterPro" id="IPR038135">
    <property type="entry name" value="Methylthiotransferase_N_sf"/>
</dbReference>
<dbReference type="PROSITE" id="PS51918">
    <property type="entry name" value="RADICAL_SAM"/>
    <property type="match status" value="1"/>
</dbReference>
<name>A0A644SYA8_9ZZZZ</name>
<accession>A0A644SYA8</accession>
<keyword evidence="5" id="KW-0479">Metal-binding</keyword>
<dbReference type="InterPro" id="IPR020612">
    <property type="entry name" value="Methylthiotransferase_CS"/>
</dbReference>
<dbReference type="InterPro" id="IPR058240">
    <property type="entry name" value="rSAM_sf"/>
</dbReference>
<evidence type="ECO:0000259" key="9">
    <source>
        <dbReference type="PROSITE" id="PS51918"/>
    </source>
</evidence>
<keyword evidence="6" id="KW-0408">Iron</keyword>
<keyword evidence="4" id="KW-0949">S-adenosyl-L-methionine</keyword>
<dbReference type="EMBL" id="VSSQ01000010">
    <property type="protein sequence ID" value="MPL59634.1"/>
    <property type="molecule type" value="Genomic_DNA"/>
</dbReference>
<evidence type="ECO:0000256" key="2">
    <source>
        <dbReference type="ARBA" id="ARBA00022485"/>
    </source>
</evidence>
<comment type="caution">
    <text evidence="10">The sequence shown here is derived from an EMBL/GenBank/DDBJ whole genome shotgun (WGS) entry which is preliminary data.</text>
</comment>
<dbReference type="Pfam" id="PF00919">
    <property type="entry name" value="UPF0004"/>
    <property type="match status" value="1"/>
</dbReference>
<feature type="domain" description="Radical SAM core" evidence="9">
    <location>
        <begin position="186"/>
        <end position="412"/>
    </location>
</feature>
<dbReference type="AlphaFoldDB" id="A0A644SYA8"/>
<dbReference type="PANTHER" id="PTHR11918">
    <property type="entry name" value="RADICAL SAM PROTEINS"/>
    <property type="match status" value="1"/>
</dbReference>
<dbReference type="SFLD" id="SFLDS00029">
    <property type="entry name" value="Radical_SAM"/>
    <property type="match status" value="1"/>
</dbReference>
<evidence type="ECO:0000313" key="10">
    <source>
        <dbReference type="EMBL" id="MPL59634.1"/>
    </source>
</evidence>
<evidence type="ECO:0000256" key="5">
    <source>
        <dbReference type="ARBA" id="ARBA00022723"/>
    </source>
</evidence>
<dbReference type="GO" id="GO:0035598">
    <property type="term" value="F:tRNA (N(6)-L-threonylcarbamoyladenosine(37)-C(2))-methylthiotransferase activity"/>
    <property type="evidence" value="ECO:0007669"/>
    <property type="project" value="UniProtKB-EC"/>
</dbReference>
<dbReference type="SMART" id="SM00729">
    <property type="entry name" value="Elp3"/>
    <property type="match status" value="1"/>
</dbReference>
<proteinExistence type="predicted"/>
<dbReference type="Gene3D" id="3.80.30.20">
    <property type="entry name" value="tm_1862 like domain"/>
    <property type="match status" value="1"/>
</dbReference>
<dbReference type="PROSITE" id="PS51449">
    <property type="entry name" value="MTTASE_N"/>
    <property type="match status" value="1"/>
</dbReference>